<dbReference type="OrthoDB" id="48988at2759"/>
<evidence type="ECO:0000259" key="4">
    <source>
        <dbReference type="Pfam" id="PF00248"/>
    </source>
</evidence>
<evidence type="ECO:0000313" key="6">
    <source>
        <dbReference type="Proteomes" id="UP000030671"/>
    </source>
</evidence>
<dbReference type="AlphaFoldDB" id="W4JP08"/>
<accession>W4JP08</accession>
<dbReference type="EMBL" id="KI925466">
    <property type="protein sequence ID" value="ETW75287.1"/>
    <property type="molecule type" value="Genomic_DNA"/>
</dbReference>
<comment type="similarity">
    <text evidence="2">Belongs to the aldo/keto reductase family. Aldo/keto reductase 2 subfamily.</text>
</comment>
<dbReference type="PANTHER" id="PTHR43364">
    <property type="entry name" value="NADH-SPECIFIC METHYLGLYOXAL REDUCTASE-RELATED"/>
    <property type="match status" value="1"/>
</dbReference>
<dbReference type="KEGG" id="hir:HETIRDRAFT_412478"/>
<keyword evidence="6" id="KW-1185">Reference proteome</keyword>
<gene>
    <name evidence="5" type="ORF">HETIRDRAFT_412478</name>
</gene>
<proteinExistence type="inferred from homology"/>
<dbReference type="Proteomes" id="UP000030671">
    <property type="component" value="Unassembled WGS sequence"/>
</dbReference>
<evidence type="ECO:0000256" key="3">
    <source>
        <dbReference type="SAM" id="MobiDB-lite"/>
    </source>
</evidence>
<dbReference type="RefSeq" id="XP_009552719.1">
    <property type="nucleotide sequence ID" value="XM_009554424.1"/>
</dbReference>
<dbReference type="Gene3D" id="3.20.20.100">
    <property type="entry name" value="NADP-dependent oxidoreductase domain"/>
    <property type="match status" value="1"/>
</dbReference>
<evidence type="ECO:0000313" key="5">
    <source>
        <dbReference type="EMBL" id="ETW75287.1"/>
    </source>
</evidence>
<dbReference type="PANTHER" id="PTHR43364:SF2">
    <property type="entry name" value="ARYL-ALCOHOL DEHYDROGENASE AAD10-RELATED"/>
    <property type="match status" value="1"/>
</dbReference>
<dbReference type="Pfam" id="PF00248">
    <property type="entry name" value="Aldo_ket_red"/>
    <property type="match status" value="1"/>
</dbReference>
<evidence type="ECO:0000256" key="1">
    <source>
        <dbReference type="ARBA" id="ARBA00023002"/>
    </source>
</evidence>
<dbReference type="GO" id="GO:0016491">
    <property type="term" value="F:oxidoreductase activity"/>
    <property type="evidence" value="ECO:0007669"/>
    <property type="project" value="UniProtKB-KW"/>
</dbReference>
<dbReference type="InterPro" id="IPR050523">
    <property type="entry name" value="AKR_Detox_Biosynth"/>
</dbReference>
<keyword evidence="1" id="KW-0560">Oxidoreductase</keyword>
<dbReference type="eggNOG" id="KOG1575">
    <property type="taxonomic scope" value="Eukaryota"/>
</dbReference>
<dbReference type="InParanoid" id="W4JP08"/>
<organism evidence="5 6">
    <name type="scientific">Heterobasidion irregulare (strain TC 32-1)</name>
    <dbReference type="NCBI Taxonomy" id="747525"/>
    <lineage>
        <taxon>Eukaryota</taxon>
        <taxon>Fungi</taxon>
        <taxon>Dikarya</taxon>
        <taxon>Basidiomycota</taxon>
        <taxon>Agaricomycotina</taxon>
        <taxon>Agaricomycetes</taxon>
        <taxon>Russulales</taxon>
        <taxon>Bondarzewiaceae</taxon>
        <taxon>Heterobasidion</taxon>
        <taxon>Heterobasidion annosum species complex</taxon>
    </lineage>
</organism>
<evidence type="ECO:0000256" key="2">
    <source>
        <dbReference type="ARBA" id="ARBA00038157"/>
    </source>
</evidence>
<dbReference type="SUPFAM" id="SSF51430">
    <property type="entry name" value="NAD(P)-linked oxidoreductase"/>
    <property type="match status" value="1"/>
</dbReference>
<feature type="domain" description="NADP-dependent oxidoreductase" evidence="4">
    <location>
        <begin position="29"/>
        <end position="340"/>
    </location>
</feature>
<feature type="region of interest" description="Disordered" evidence="3">
    <location>
        <begin position="372"/>
        <end position="393"/>
    </location>
</feature>
<protein>
    <recommendedName>
        <fullName evidence="4">NADP-dependent oxidoreductase domain-containing protein</fullName>
    </recommendedName>
</protein>
<reference evidence="5 6" key="1">
    <citation type="journal article" date="2012" name="New Phytol.">
        <title>Insight into trade-off between wood decay and parasitism from the genome of a fungal forest pathogen.</title>
        <authorList>
            <person name="Olson A."/>
            <person name="Aerts A."/>
            <person name="Asiegbu F."/>
            <person name="Belbahri L."/>
            <person name="Bouzid O."/>
            <person name="Broberg A."/>
            <person name="Canback B."/>
            <person name="Coutinho P.M."/>
            <person name="Cullen D."/>
            <person name="Dalman K."/>
            <person name="Deflorio G."/>
            <person name="van Diepen L.T."/>
            <person name="Dunand C."/>
            <person name="Duplessis S."/>
            <person name="Durling M."/>
            <person name="Gonthier P."/>
            <person name="Grimwood J."/>
            <person name="Fossdal C.G."/>
            <person name="Hansson D."/>
            <person name="Henrissat B."/>
            <person name="Hietala A."/>
            <person name="Himmelstrand K."/>
            <person name="Hoffmeister D."/>
            <person name="Hogberg N."/>
            <person name="James T.Y."/>
            <person name="Karlsson M."/>
            <person name="Kohler A."/>
            <person name="Kues U."/>
            <person name="Lee Y.H."/>
            <person name="Lin Y.C."/>
            <person name="Lind M."/>
            <person name="Lindquist E."/>
            <person name="Lombard V."/>
            <person name="Lucas S."/>
            <person name="Lunden K."/>
            <person name="Morin E."/>
            <person name="Murat C."/>
            <person name="Park J."/>
            <person name="Raffaello T."/>
            <person name="Rouze P."/>
            <person name="Salamov A."/>
            <person name="Schmutz J."/>
            <person name="Solheim H."/>
            <person name="Stahlberg J."/>
            <person name="Velez H."/>
            <person name="de Vries R.P."/>
            <person name="Wiebenga A."/>
            <person name="Woodward S."/>
            <person name="Yakovlev I."/>
            <person name="Garbelotto M."/>
            <person name="Martin F."/>
            <person name="Grigoriev I.V."/>
            <person name="Stenlid J."/>
        </authorList>
    </citation>
    <scope>NUCLEOTIDE SEQUENCE [LARGE SCALE GENOMIC DNA]</scope>
    <source>
        <strain evidence="5 6">TC 32-1</strain>
    </source>
</reference>
<dbReference type="HOGENOM" id="CLU_023205_2_2_1"/>
<dbReference type="InterPro" id="IPR023210">
    <property type="entry name" value="NADP_OxRdtase_dom"/>
</dbReference>
<sequence>MSLQPAPEPPTPLGRYRPLSPLAGVHVSPLQLGAMSIGDKWGPLGMGTMDKASSFELLDAYFDAGGNFIDTSSNYQDESSEEFIGEWIEGRKIREQIFVATKYTTYYKHTAPGIQQKIHFVGNNAKSLRNSVEASLQKLRTTYIDLLYVHWWDWNTSVEEVMNALHHLVASGKVLYLGISDTPAWIVSKANQYARDHGKTPFCIYQGQWNVLQRSFEREIIPMARNEGLALAPWDVLASGKLRTDAEEAHRRETGEKGRTMFGGQWERTADERAMSAALETVAHELGAQSIQAVAIAYLLQKTPYVFPIVGGRRVAHLRANIEALTLSLSRAQIARIEGVLPFDPGFPATLIGDGTTKHWMVQLAAQTDKWPLPEPIRPAQKEENAPSSQPSS</sequence>
<name>W4JP08_HETIT</name>
<dbReference type="InterPro" id="IPR036812">
    <property type="entry name" value="NAD(P)_OxRdtase_dom_sf"/>
</dbReference>
<dbReference type="GeneID" id="20673034"/>